<sequence>MTARALGSQRALRSSRISVLDRLWVSSRDLRTGQGPLLPLCLSRPHTGNHIADTITHTYITNVNDKHWPHRVMLVFIKMPQPLADRPIWMERLQKTPLVISPLGIPEFSITDWSRMTRKEPLRYIAYPPGRPMNNVTIPGGVFSTDSNLTIRACVPRPFLLVVGYGTTNFTFMQNNGTDMLFELGCKNCVLTNCLPVLLPSLHTGPVTIFLTMQPPYLLLPVEIEGPWYANYGYQFAVEMQLQLKRLKRFLGLLIAGIAALVALIATAATASVALSQGVQTARYVNHLAKNVSYVVSTEERIDQKILGRLDGLEEAVEFLGNQLSLLKNQMSLVCHGGFQHICVTPMKTTNVTRGQVRKHLQGIWLHSNMSLDLLELQKEISIISHSQRGMTNPAEMVAHILDGLRGFNPGNLLRYSFWMFIIIFTIVIILLFAWCVGQGKTTQIQHGCSITFPQSENKKGGNVGGHGLAGVTKPNQARTCIPHSLKRLESPKGK</sequence>
<dbReference type="InterPro" id="IPR000328">
    <property type="entry name" value="GP41-like"/>
</dbReference>
<evidence type="ECO:0000259" key="3">
    <source>
        <dbReference type="Pfam" id="PF00517"/>
    </source>
</evidence>
<keyword evidence="2" id="KW-0472">Membrane</keyword>
<feature type="transmembrane region" description="Helical" evidence="2">
    <location>
        <begin position="416"/>
        <end position="437"/>
    </location>
</feature>
<dbReference type="Pfam" id="PF00517">
    <property type="entry name" value="GP41"/>
    <property type="match status" value="1"/>
</dbReference>
<dbReference type="AlphaFoldDB" id="A0A811ZYS1"/>
<name>A0A811ZYS1_NYCPR</name>
<evidence type="ECO:0000313" key="5">
    <source>
        <dbReference type="Proteomes" id="UP000645828"/>
    </source>
</evidence>
<evidence type="ECO:0000313" key="4">
    <source>
        <dbReference type="EMBL" id="CAD7693713.1"/>
    </source>
</evidence>
<feature type="domain" description="Retroviral envelope protein GP41-like" evidence="3">
    <location>
        <begin position="270"/>
        <end position="432"/>
    </location>
</feature>
<organism evidence="4 5">
    <name type="scientific">Nyctereutes procyonoides</name>
    <name type="common">Raccoon dog</name>
    <name type="synonym">Canis procyonoides</name>
    <dbReference type="NCBI Taxonomy" id="34880"/>
    <lineage>
        <taxon>Eukaryota</taxon>
        <taxon>Metazoa</taxon>
        <taxon>Chordata</taxon>
        <taxon>Craniata</taxon>
        <taxon>Vertebrata</taxon>
        <taxon>Euteleostomi</taxon>
        <taxon>Mammalia</taxon>
        <taxon>Eutheria</taxon>
        <taxon>Laurasiatheria</taxon>
        <taxon>Carnivora</taxon>
        <taxon>Caniformia</taxon>
        <taxon>Canidae</taxon>
        <taxon>Nyctereutes</taxon>
    </lineage>
</organism>
<accession>A0A811ZYS1</accession>
<dbReference type="InterPro" id="IPR051255">
    <property type="entry name" value="Retroviral_env_glycoprotein"/>
</dbReference>
<proteinExistence type="predicted"/>
<protein>
    <submittedName>
        <fullName evidence="4">(raccoon dog) hypothetical protein</fullName>
    </submittedName>
</protein>
<evidence type="ECO:0000256" key="1">
    <source>
        <dbReference type="ARBA" id="ARBA00004328"/>
    </source>
</evidence>
<comment type="caution">
    <text evidence="4">The sequence shown here is derived from an EMBL/GenBank/DDBJ whole genome shotgun (WGS) entry which is preliminary data.</text>
</comment>
<dbReference type="EMBL" id="CAJHUB010000784">
    <property type="protein sequence ID" value="CAD7693713.1"/>
    <property type="molecule type" value="Genomic_DNA"/>
</dbReference>
<feature type="transmembrane region" description="Helical" evidence="2">
    <location>
        <begin position="250"/>
        <end position="275"/>
    </location>
</feature>
<keyword evidence="2" id="KW-0812">Transmembrane</keyword>
<evidence type="ECO:0000256" key="2">
    <source>
        <dbReference type="SAM" id="Phobius"/>
    </source>
</evidence>
<reference evidence="4" key="1">
    <citation type="submission" date="2020-12" db="EMBL/GenBank/DDBJ databases">
        <authorList>
            <consortium name="Molecular Ecology Group"/>
        </authorList>
    </citation>
    <scope>NUCLEOTIDE SEQUENCE</scope>
    <source>
        <strain evidence="4">TBG_1078</strain>
    </source>
</reference>
<comment type="subcellular location">
    <subcellularLocation>
        <location evidence="1">Virion</location>
    </subcellularLocation>
</comment>
<keyword evidence="2" id="KW-1133">Transmembrane helix</keyword>
<dbReference type="Proteomes" id="UP000645828">
    <property type="component" value="Unassembled WGS sequence"/>
</dbReference>
<keyword evidence="5" id="KW-1185">Reference proteome</keyword>
<dbReference type="GO" id="GO:0005198">
    <property type="term" value="F:structural molecule activity"/>
    <property type="evidence" value="ECO:0007669"/>
    <property type="project" value="InterPro"/>
</dbReference>
<dbReference type="PANTHER" id="PTHR34313:SF2">
    <property type="entry name" value="ENDOGENOUS RETROVIRUS GROUP K MEMBER 21 ENV POLYPROTEIN-LIKE"/>
    <property type="match status" value="1"/>
</dbReference>
<dbReference type="PANTHER" id="PTHR34313">
    <property type="entry name" value="ENDOGENOUS RETROVIRUS GROUP K MEMBER 113 ENV POLYPROTEIN-RELATED"/>
    <property type="match status" value="1"/>
</dbReference>
<gene>
    <name evidence="4" type="ORF">NYPRO_LOCUS26505</name>
</gene>